<keyword evidence="3" id="KW-1185">Reference proteome</keyword>
<evidence type="ECO:0000313" key="3">
    <source>
        <dbReference type="Proteomes" id="UP001054945"/>
    </source>
</evidence>
<sequence length="109" mass="12480">MSLSSNHNDRTSNSDVQTRRNHGPSDHPPKSKSTYLKKSLELMRTIEYPSFFQGDEIDEYSQKSLLTNSGAHVNLKGTCRYCIVLQIQEICLETTSNAKRYPFMPGRPR</sequence>
<evidence type="ECO:0000256" key="1">
    <source>
        <dbReference type="SAM" id="MobiDB-lite"/>
    </source>
</evidence>
<name>A0AAV4QB43_CAEEX</name>
<accession>A0AAV4QB43</accession>
<comment type="caution">
    <text evidence="2">The sequence shown here is derived from an EMBL/GenBank/DDBJ whole genome shotgun (WGS) entry which is preliminary data.</text>
</comment>
<reference evidence="2 3" key="1">
    <citation type="submission" date="2021-06" db="EMBL/GenBank/DDBJ databases">
        <title>Caerostris extrusa draft genome.</title>
        <authorList>
            <person name="Kono N."/>
            <person name="Arakawa K."/>
        </authorList>
    </citation>
    <scope>NUCLEOTIDE SEQUENCE [LARGE SCALE GENOMIC DNA]</scope>
</reference>
<organism evidence="2 3">
    <name type="scientific">Caerostris extrusa</name>
    <name type="common">Bark spider</name>
    <name type="synonym">Caerostris bankana</name>
    <dbReference type="NCBI Taxonomy" id="172846"/>
    <lineage>
        <taxon>Eukaryota</taxon>
        <taxon>Metazoa</taxon>
        <taxon>Ecdysozoa</taxon>
        <taxon>Arthropoda</taxon>
        <taxon>Chelicerata</taxon>
        <taxon>Arachnida</taxon>
        <taxon>Araneae</taxon>
        <taxon>Araneomorphae</taxon>
        <taxon>Entelegynae</taxon>
        <taxon>Araneoidea</taxon>
        <taxon>Araneidae</taxon>
        <taxon>Caerostris</taxon>
    </lineage>
</organism>
<gene>
    <name evidence="2" type="ORF">CEXT_55271</name>
</gene>
<proteinExistence type="predicted"/>
<dbReference type="Proteomes" id="UP001054945">
    <property type="component" value="Unassembled WGS sequence"/>
</dbReference>
<protein>
    <submittedName>
        <fullName evidence="2">Uncharacterized protein</fullName>
    </submittedName>
</protein>
<feature type="region of interest" description="Disordered" evidence="1">
    <location>
        <begin position="1"/>
        <end position="35"/>
    </location>
</feature>
<dbReference type="AlphaFoldDB" id="A0AAV4QB43"/>
<evidence type="ECO:0000313" key="2">
    <source>
        <dbReference type="EMBL" id="GIY05571.1"/>
    </source>
</evidence>
<dbReference type="EMBL" id="BPLR01005859">
    <property type="protein sequence ID" value="GIY05571.1"/>
    <property type="molecule type" value="Genomic_DNA"/>
</dbReference>